<evidence type="ECO:0000313" key="2">
    <source>
        <dbReference type="Proteomes" id="UP000631114"/>
    </source>
</evidence>
<evidence type="ECO:0000313" key="1">
    <source>
        <dbReference type="EMBL" id="KAF9609571.1"/>
    </source>
</evidence>
<organism evidence="1 2">
    <name type="scientific">Coptis chinensis</name>
    <dbReference type="NCBI Taxonomy" id="261450"/>
    <lineage>
        <taxon>Eukaryota</taxon>
        <taxon>Viridiplantae</taxon>
        <taxon>Streptophyta</taxon>
        <taxon>Embryophyta</taxon>
        <taxon>Tracheophyta</taxon>
        <taxon>Spermatophyta</taxon>
        <taxon>Magnoliopsida</taxon>
        <taxon>Ranunculales</taxon>
        <taxon>Ranunculaceae</taxon>
        <taxon>Coptidoideae</taxon>
        <taxon>Coptis</taxon>
    </lineage>
</organism>
<keyword evidence="2" id="KW-1185">Reference proteome</keyword>
<accession>A0A835I1I5</accession>
<reference evidence="1 2" key="1">
    <citation type="submission" date="2020-10" db="EMBL/GenBank/DDBJ databases">
        <title>The Coptis chinensis genome and diversification of protoberbering-type alkaloids.</title>
        <authorList>
            <person name="Wang B."/>
            <person name="Shu S."/>
            <person name="Song C."/>
            <person name="Liu Y."/>
        </authorList>
    </citation>
    <scope>NUCLEOTIDE SEQUENCE [LARGE SCALE GENOMIC DNA]</scope>
    <source>
        <strain evidence="1">HL-2020</strain>
        <tissue evidence="1">Leaf</tissue>
    </source>
</reference>
<dbReference type="Proteomes" id="UP000631114">
    <property type="component" value="Unassembled WGS sequence"/>
</dbReference>
<name>A0A835I1I5_9MAGN</name>
<protein>
    <submittedName>
        <fullName evidence="1">Uncharacterized protein</fullName>
    </submittedName>
</protein>
<dbReference type="EMBL" id="JADFTS010000004">
    <property type="protein sequence ID" value="KAF9609571.1"/>
    <property type="molecule type" value="Genomic_DNA"/>
</dbReference>
<gene>
    <name evidence="1" type="ORF">IFM89_017210</name>
</gene>
<proteinExistence type="predicted"/>
<dbReference type="AlphaFoldDB" id="A0A835I1I5"/>
<sequence length="155" mass="16852">MPCPASWNLKQTLPVGGFDDRIKINMQASQGKTNYLNSQEPSPTLLSKAYTPALSSNGFNLSQQSPISPQLVVPGSTPALSVSSSPTSNSQELQKKRFSNSTSCRCRKEYVKPGALRLLYSGLSYSGHSSFLDCISDYSSVIFVNLTLGGFKYRV</sequence>
<comment type="caution">
    <text evidence="1">The sequence shown here is derived from an EMBL/GenBank/DDBJ whole genome shotgun (WGS) entry which is preliminary data.</text>
</comment>